<feature type="compositionally biased region" description="Basic and acidic residues" evidence="7">
    <location>
        <begin position="223"/>
        <end position="233"/>
    </location>
</feature>
<gene>
    <name evidence="8" type="ORF">SODALDRAFT_325146</name>
</gene>
<feature type="region of interest" description="Disordered" evidence="7">
    <location>
        <begin position="216"/>
        <end position="251"/>
    </location>
</feature>
<feature type="compositionally biased region" description="Acidic residues" evidence="7">
    <location>
        <begin position="234"/>
        <end position="248"/>
    </location>
</feature>
<dbReference type="GO" id="GO:0031511">
    <property type="term" value="C:Mis6-Sim4 complex"/>
    <property type="evidence" value="ECO:0007669"/>
    <property type="project" value="TreeGrafter"/>
</dbReference>
<evidence type="ECO:0000256" key="1">
    <source>
        <dbReference type="ARBA" id="ARBA00004123"/>
    </source>
</evidence>
<dbReference type="RefSeq" id="XP_028465377.1">
    <property type="nucleotide sequence ID" value="XM_028609960.1"/>
</dbReference>
<keyword evidence="9" id="KW-1185">Reference proteome</keyword>
<evidence type="ECO:0000256" key="5">
    <source>
        <dbReference type="ARBA" id="ARBA00023242"/>
    </source>
</evidence>
<dbReference type="Proteomes" id="UP000272025">
    <property type="component" value="Unassembled WGS sequence"/>
</dbReference>
<dbReference type="Pfam" id="PF09496">
    <property type="entry name" value="CENP-O"/>
    <property type="match status" value="1"/>
</dbReference>
<dbReference type="OrthoDB" id="10050372at2759"/>
<comment type="similarity">
    <text evidence="3">Belongs to the CENP-O/MCM21 family.</text>
</comment>
<accession>A0A3N2PST3</accession>
<evidence type="ECO:0008006" key="10">
    <source>
        <dbReference type="Google" id="ProtNLM"/>
    </source>
</evidence>
<comment type="subcellular location">
    <subcellularLocation>
        <location evidence="2">Chromosome</location>
        <location evidence="2">Centromere</location>
    </subcellularLocation>
    <subcellularLocation>
        <location evidence="1">Nucleus</location>
    </subcellularLocation>
</comment>
<dbReference type="GO" id="GO:0005634">
    <property type="term" value="C:nucleus"/>
    <property type="evidence" value="ECO:0007669"/>
    <property type="project" value="UniProtKB-SubCell"/>
</dbReference>
<dbReference type="AlphaFoldDB" id="A0A3N2PST3"/>
<evidence type="ECO:0000313" key="9">
    <source>
        <dbReference type="Proteomes" id="UP000272025"/>
    </source>
</evidence>
<evidence type="ECO:0000256" key="4">
    <source>
        <dbReference type="ARBA" id="ARBA00022454"/>
    </source>
</evidence>
<dbReference type="PANTHER" id="PTHR14582">
    <property type="entry name" value="INNER KINETOCHORE SUBUNIT MAL2"/>
    <property type="match status" value="1"/>
</dbReference>
<evidence type="ECO:0000313" key="8">
    <source>
        <dbReference type="EMBL" id="ROT37571.1"/>
    </source>
</evidence>
<organism evidence="8 9">
    <name type="scientific">Sodiomyces alkalinus (strain CBS 110278 / VKM F-3762 / F11)</name>
    <name type="common">Alkaliphilic filamentous fungus</name>
    <dbReference type="NCBI Taxonomy" id="1314773"/>
    <lineage>
        <taxon>Eukaryota</taxon>
        <taxon>Fungi</taxon>
        <taxon>Dikarya</taxon>
        <taxon>Ascomycota</taxon>
        <taxon>Pezizomycotina</taxon>
        <taxon>Sordariomycetes</taxon>
        <taxon>Hypocreomycetidae</taxon>
        <taxon>Glomerellales</taxon>
        <taxon>Plectosphaerellaceae</taxon>
        <taxon>Sodiomyces</taxon>
    </lineage>
</organism>
<dbReference type="EMBL" id="ML119057">
    <property type="protein sequence ID" value="ROT37571.1"/>
    <property type="molecule type" value="Genomic_DNA"/>
</dbReference>
<dbReference type="GeneID" id="39578438"/>
<dbReference type="InterPro" id="IPR018464">
    <property type="entry name" value="CENP-O"/>
</dbReference>
<evidence type="ECO:0000256" key="7">
    <source>
        <dbReference type="SAM" id="MobiDB-lite"/>
    </source>
</evidence>
<evidence type="ECO:0000256" key="6">
    <source>
        <dbReference type="ARBA" id="ARBA00023328"/>
    </source>
</evidence>
<proteinExistence type="inferred from homology"/>
<keyword evidence="6" id="KW-0137">Centromere</keyword>
<evidence type="ECO:0000256" key="3">
    <source>
        <dbReference type="ARBA" id="ARBA00007321"/>
    </source>
</evidence>
<evidence type="ECO:0000256" key="2">
    <source>
        <dbReference type="ARBA" id="ARBA00004584"/>
    </source>
</evidence>
<reference evidence="8 9" key="1">
    <citation type="journal article" date="2018" name="Mol. Ecol.">
        <title>The obligate alkalophilic soda-lake fungus Sodiomyces alkalinus has shifted to a protein diet.</title>
        <authorList>
            <person name="Grum-Grzhimaylo A.A."/>
            <person name="Falkoski D.L."/>
            <person name="van den Heuvel J."/>
            <person name="Valero-Jimenez C.A."/>
            <person name="Min B."/>
            <person name="Choi I.G."/>
            <person name="Lipzen A."/>
            <person name="Daum C.G."/>
            <person name="Aanen D.K."/>
            <person name="Tsang A."/>
            <person name="Henrissat B."/>
            <person name="Bilanenko E.N."/>
            <person name="de Vries R.P."/>
            <person name="van Kan J.A.L."/>
            <person name="Grigoriev I.V."/>
            <person name="Debets A.J.M."/>
        </authorList>
    </citation>
    <scope>NUCLEOTIDE SEQUENCE [LARGE SCALE GENOMIC DNA]</scope>
    <source>
        <strain evidence="8 9">F11</strain>
    </source>
</reference>
<name>A0A3N2PST3_SODAK</name>
<dbReference type="PANTHER" id="PTHR14582:SF1">
    <property type="entry name" value="CENTROMERE PROTEIN O"/>
    <property type="match status" value="1"/>
</dbReference>
<keyword evidence="4" id="KW-0158">Chromosome</keyword>
<sequence length="340" mass="37959">MTSEAEPNEIGQELDYEIEDLQSQIATLKRHLKIHATTILSADSTRQLLLRHRETLEEDSLFVSSETSSAVHDKVLSRIDAQHAHDQQCLYRTGAAVTTFKVRDPDPNAVDNGSVLGLRFEVMSKTRFLRPYYVMLNRPYPESRHLRVHRHTVPPCIPLPGLAARYLPAPSPPDATHQAKQDLLRFVRHVRREIVRYHNRAAVIGDLAEAAAAAAARGAAGGDEERGRERREGDEEEGDEEGEGEGEEAGAGTLVDVRAADPQAKQVSLAWADGRTGRLVMDDDGGVDKVVVFRYDEQDGETRRELVTGEDRRLEDVVRRVGWSTKTRTRTTSRQSRAAS</sequence>
<keyword evidence="5" id="KW-0539">Nucleus</keyword>
<protein>
    <recommendedName>
        <fullName evidence="10">Cenp-O kinetochore centromere component</fullName>
    </recommendedName>
</protein>
<dbReference type="STRING" id="1314773.A0A3N2PST3"/>